<evidence type="ECO:0000313" key="2">
    <source>
        <dbReference type="EMBL" id="SDI59426.1"/>
    </source>
</evidence>
<dbReference type="RefSeq" id="WP_242876413.1">
    <property type="nucleotide sequence ID" value="NZ_FNCP01000055.1"/>
</dbReference>
<gene>
    <name evidence="2" type="ORF">SAMN05443529_1554</name>
</gene>
<dbReference type="Pfam" id="PF14034">
    <property type="entry name" value="Spore_YtrH"/>
    <property type="match status" value="1"/>
</dbReference>
<dbReference type="EMBL" id="FNCP01000055">
    <property type="protein sequence ID" value="SDI59426.1"/>
    <property type="molecule type" value="Genomic_DNA"/>
</dbReference>
<protein>
    <submittedName>
        <fullName evidence="2">Sporulation protein YtrH</fullName>
    </submittedName>
</protein>
<keyword evidence="3" id="KW-1185">Reference proteome</keyword>
<reference evidence="3" key="1">
    <citation type="submission" date="2016-10" db="EMBL/GenBank/DDBJ databases">
        <authorList>
            <person name="Varghese N."/>
            <person name="Submissions S."/>
        </authorList>
    </citation>
    <scope>NUCLEOTIDE SEQUENCE [LARGE SCALE GENOMIC DNA]</scope>
    <source>
        <strain evidence="3">DSM 8344</strain>
    </source>
</reference>
<proteinExistence type="predicted"/>
<name>A0A1G8LUT9_9FIRM</name>
<dbReference type="Proteomes" id="UP000198656">
    <property type="component" value="Unassembled WGS sequence"/>
</dbReference>
<keyword evidence="1" id="KW-1133">Transmembrane helix</keyword>
<dbReference type="AlphaFoldDB" id="A0A1G8LUT9"/>
<keyword evidence="1" id="KW-0812">Transmembrane</keyword>
<keyword evidence="1" id="KW-0472">Membrane</keyword>
<feature type="transmembrane region" description="Helical" evidence="1">
    <location>
        <begin position="12"/>
        <end position="35"/>
    </location>
</feature>
<dbReference type="InterPro" id="IPR025689">
    <property type="entry name" value="Spore_YtrH"/>
</dbReference>
<evidence type="ECO:0000256" key="1">
    <source>
        <dbReference type="SAM" id="Phobius"/>
    </source>
</evidence>
<sequence length="50" mass="5357">MVIILSSLFSSIVNNFLISFGVVVGASIFGGIGAVKLPTLNRLLMIRTLY</sequence>
<organism evidence="2 3">
    <name type="scientific">Desulfosporosinus hippei DSM 8344</name>
    <dbReference type="NCBI Taxonomy" id="1121419"/>
    <lineage>
        <taxon>Bacteria</taxon>
        <taxon>Bacillati</taxon>
        <taxon>Bacillota</taxon>
        <taxon>Clostridia</taxon>
        <taxon>Eubacteriales</taxon>
        <taxon>Desulfitobacteriaceae</taxon>
        <taxon>Desulfosporosinus</taxon>
    </lineage>
</organism>
<accession>A0A1G8LUT9</accession>
<evidence type="ECO:0000313" key="3">
    <source>
        <dbReference type="Proteomes" id="UP000198656"/>
    </source>
</evidence>